<accession>A0A076LEK7</accession>
<dbReference type="RefSeq" id="WP_034162445.1">
    <property type="nucleotide sequence ID" value="NZ_CP006664.1"/>
</dbReference>
<dbReference type="Proteomes" id="UP000028681">
    <property type="component" value="Chromosome"/>
</dbReference>
<dbReference type="GO" id="GO:0009425">
    <property type="term" value="C:bacterial-type flagellum basal body"/>
    <property type="evidence" value="ECO:0007669"/>
    <property type="project" value="UniProtKB-SubCell"/>
</dbReference>
<evidence type="ECO:0000256" key="7">
    <source>
        <dbReference type="RuleBase" id="RU362064"/>
    </source>
</evidence>
<evidence type="ECO:0000313" key="9">
    <source>
        <dbReference type="Proteomes" id="UP000028681"/>
    </source>
</evidence>
<keyword evidence="5 7" id="KW-0975">Bacterial flagellum</keyword>
<reference evidence="8 9" key="1">
    <citation type="journal article" date="2012" name="PLoS ONE">
        <title>Edwardsiella comparative phylogenomics reveal the new intra/inter-species taxonomic relationships, virulence evolution and niche adaptation mechanisms.</title>
        <authorList>
            <person name="Yang M."/>
            <person name="Lv Y."/>
            <person name="Xiao J."/>
            <person name="Wu H."/>
            <person name="Zheng H."/>
            <person name="Liu Q."/>
            <person name="Zhang Y."/>
            <person name="Wang Q."/>
        </authorList>
    </citation>
    <scope>NUCLEOTIDE SEQUENCE [LARGE SCALE GENOMIC DNA]</scope>
    <source>
        <strain evidence="9">080813</strain>
    </source>
</reference>
<evidence type="ECO:0000256" key="2">
    <source>
        <dbReference type="ARBA" id="ARBA00022692"/>
    </source>
</evidence>
<evidence type="ECO:0000256" key="3">
    <source>
        <dbReference type="ARBA" id="ARBA00022989"/>
    </source>
</evidence>
<protein>
    <recommendedName>
        <fullName evidence="7">Flagellar protein</fullName>
    </recommendedName>
</protein>
<evidence type="ECO:0000256" key="6">
    <source>
        <dbReference type="ARBA" id="ARBA00037937"/>
    </source>
</evidence>
<dbReference type="EMBL" id="CP006664">
    <property type="protein sequence ID" value="AIJ06621.1"/>
    <property type="molecule type" value="Genomic_DNA"/>
</dbReference>
<keyword evidence="8" id="KW-0282">Flagellum</keyword>
<comment type="similarity">
    <text evidence="6 7">Belongs to the FliO/MopB family.</text>
</comment>
<evidence type="ECO:0000256" key="5">
    <source>
        <dbReference type="ARBA" id="ARBA00023143"/>
    </source>
</evidence>
<evidence type="ECO:0000256" key="4">
    <source>
        <dbReference type="ARBA" id="ARBA00023136"/>
    </source>
</evidence>
<dbReference type="GO" id="GO:0005886">
    <property type="term" value="C:plasma membrane"/>
    <property type="evidence" value="ECO:0007669"/>
    <property type="project" value="UniProtKB-SubCell"/>
</dbReference>
<dbReference type="PANTHER" id="PTHR38766:SF1">
    <property type="entry name" value="FLAGELLAR PROTEIN FLIO"/>
    <property type="match status" value="1"/>
</dbReference>
<keyword evidence="3 7" id="KW-1133">Transmembrane helix</keyword>
<dbReference type="NCBIfam" id="TIGR03500">
    <property type="entry name" value="FliO_TIGR"/>
    <property type="match status" value="1"/>
</dbReference>
<dbReference type="Pfam" id="PF04347">
    <property type="entry name" value="FliO"/>
    <property type="match status" value="1"/>
</dbReference>
<feature type="transmembrane region" description="Helical" evidence="7">
    <location>
        <begin position="20"/>
        <end position="41"/>
    </location>
</feature>
<proteinExistence type="inferred from homology"/>
<keyword evidence="8" id="KW-0969">Cilium</keyword>
<dbReference type="PANTHER" id="PTHR38766">
    <property type="entry name" value="FLAGELLAR PROTEIN FLIO"/>
    <property type="match status" value="1"/>
</dbReference>
<dbReference type="GeneID" id="33937959"/>
<dbReference type="InterPro" id="IPR022781">
    <property type="entry name" value="Flagellar_biosynth_FliO"/>
</dbReference>
<comment type="subcellular location">
    <subcellularLocation>
        <location evidence="7">Cell membrane</location>
    </subcellularLocation>
    <subcellularLocation>
        <location evidence="7">Bacterial flagellum basal body</location>
    </subcellularLocation>
</comment>
<sequence length="131" mass="14185">MSSVVAAIPAAPALPTESVLTQVGGTLGGILLLILALAWLVKRLGFATRPRGERLLNVRASCSLGQRERLVVVEVDNQCLVLGVTAQSITHLHTFDVPATTEHDATERPTSFQHLLRQAARHRFGRSKENS</sequence>
<dbReference type="AlphaFoldDB" id="A0A076LEK7"/>
<keyword evidence="4 7" id="KW-0472">Membrane</keyword>
<name>A0A076LEK7_9GAMM</name>
<organism evidence="8 9">
    <name type="scientific">Edwardsiella anguillarum ET080813</name>
    <dbReference type="NCBI Taxonomy" id="667120"/>
    <lineage>
        <taxon>Bacteria</taxon>
        <taxon>Pseudomonadati</taxon>
        <taxon>Pseudomonadota</taxon>
        <taxon>Gammaproteobacteria</taxon>
        <taxon>Enterobacterales</taxon>
        <taxon>Hafniaceae</taxon>
        <taxon>Edwardsiella</taxon>
    </lineage>
</organism>
<keyword evidence="8" id="KW-0966">Cell projection</keyword>
<dbReference type="HOGENOM" id="CLU_113213_1_0_6"/>
<keyword evidence="1 7" id="KW-1003">Cell membrane</keyword>
<dbReference type="GO" id="GO:0044781">
    <property type="term" value="P:bacterial-type flagellum organization"/>
    <property type="evidence" value="ECO:0007669"/>
    <property type="project" value="UniProtKB-UniRule"/>
</dbReference>
<keyword evidence="2 7" id="KW-0812">Transmembrane</keyword>
<dbReference type="KEGG" id="ete:ETEE_0136"/>
<evidence type="ECO:0000313" key="8">
    <source>
        <dbReference type="EMBL" id="AIJ06621.1"/>
    </source>
</evidence>
<gene>
    <name evidence="8" type="primary">fliOZ</name>
    <name evidence="8" type="ORF">ETEE_0136</name>
</gene>
<dbReference type="InterPro" id="IPR052205">
    <property type="entry name" value="FliO/MopB"/>
</dbReference>
<evidence type="ECO:0000256" key="1">
    <source>
        <dbReference type="ARBA" id="ARBA00022475"/>
    </source>
</evidence>